<gene>
    <name evidence="1" type="ORF">V1525DRAFT_80888</name>
</gene>
<keyword evidence="2" id="KW-1185">Reference proteome</keyword>
<reference evidence="2" key="1">
    <citation type="journal article" date="2024" name="Front. Bioeng. Biotechnol.">
        <title>Genome-scale model development and genomic sequencing of the oleaginous clade Lipomyces.</title>
        <authorList>
            <person name="Czajka J.J."/>
            <person name="Han Y."/>
            <person name="Kim J."/>
            <person name="Mondo S.J."/>
            <person name="Hofstad B.A."/>
            <person name="Robles A."/>
            <person name="Haridas S."/>
            <person name="Riley R."/>
            <person name="LaButti K."/>
            <person name="Pangilinan J."/>
            <person name="Andreopoulos W."/>
            <person name="Lipzen A."/>
            <person name="Yan J."/>
            <person name="Wang M."/>
            <person name="Ng V."/>
            <person name="Grigoriev I.V."/>
            <person name="Spatafora J.W."/>
            <person name="Magnuson J.K."/>
            <person name="Baker S.E."/>
            <person name="Pomraning K.R."/>
        </authorList>
    </citation>
    <scope>NUCLEOTIDE SEQUENCE [LARGE SCALE GENOMIC DNA]</scope>
    <source>
        <strain evidence="2">CBS 7786</strain>
    </source>
</reference>
<accession>A0ACC3T5B2</accession>
<dbReference type="EMBL" id="MU971352">
    <property type="protein sequence ID" value="KAK9238791.1"/>
    <property type="molecule type" value="Genomic_DNA"/>
</dbReference>
<protein>
    <submittedName>
        <fullName evidence="1">Uncharacterized protein</fullName>
    </submittedName>
</protein>
<evidence type="ECO:0000313" key="1">
    <source>
        <dbReference type="EMBL" id="KAK9238791.1"/>
    </source>
</evidence>
<name>A0ACC3T5B2_LIPKO</name>
<evidence type="ECO:0000313" key="2">
    <source>
        <dbReference type="Proteomes" id="UP001433508"/>
    </source>
</evidence>
<comment type="caution">
    <text evidence="1">The sequence shown here is derived from an EMBL/GenBank/DDBJ whole genome shotgun (WGS) entry which is preliminary data.</text>
</comment>
<sequence length="210" mass="23458">MNLIVAKVTLSFCLLASLEISCQAARYTYAPEQPSILEFGSDEGEVNRTVTLPCYCSGNTDTAMQGVENEITEDPHCYKNNLWGFNDVWYNIASLANVLYGAIARKYATDSNSYICSFWDMQYQADGATYRVGFYEASSNGQCDTVLTQIEVDKLVRTGLNWLYEHRATRGCIEIDNSGSWSGYIALTTDGWDPARLPCTTVGIIFKNYT</sequence>
<organism evidence="1 2">
    <name type="scientific">Lipomyces kononenkoae</name>
    <name type="common">Yeast</name>
    <dbReference type="NCBI Taxonomy" id="34357"/>
    <lineage>
        <taxon>Eukaryota</taxon>
        <taxon>Fungi</taxon>
        <taxon>Dikarya</taxon>
        <taxon>Ascomycota</taxon>
        <taxon>Saccharomycotina</taxon>
        <taxon>Lipomycetes</taxon>
        <taxon>Lipomycetales</taxon>
        <taxon>Lipomycetaceae</taxon>
        <taxon>Lipomyces</taxon>
    </lineage>
</organism>
<dbReference type="Proteomes" id="UP001433508">
    <property type="component" value="Unassembled WGS sequence"/>
</dbReference>
<proteinExistence type="predicted"/>